<accession>A0ABY6S6X3</accession>
<keyword evidence="2" id="KW-1185">Reference proteome</keyword>
<gene>
    <name evidence="1" type="ORF">PODCO_303255</name>
</gene>
<evidence type="ECO:0000313" key="1">
    <source>
        <dbReference type="EMBL" id="VBB76942.1"/>
    </source>
</evidence>
<sequence>MRCHGCRLPSLQRALLQWNGDGGLSALRSLGMVIASLRFQGRLSFARIRLIISVHTGKHVPSSSSDCILFSYLKDTVVSHFCE</sequence>
<organism evidence="1 2">
    <name type="scientific">Podospora comata</name>
    <dbReference type="NCBI Taxonomy" id="48703"/>
    <lineage>
        <taxon>Eukaryota</taxon>
        <taxon>Fungi</taxon>
        <taxon>Dikarya</taxon>
        <taxon>Ascomycota</taxon>
        <taxon>Pezizomycotina</taxon>
        <taxon>Sordariomycetes</taxon>
        <taxon>Sordariomycetidae</taxon>
        <taxon>Sordariales</taxon>
        <taxon>Podosporaceae</taxon>
        <taxon>Podospora</taxon>
    </lineage>
</organism>
<dbReference type="Proteomes" id="UP000280685">
    <property type="component" value="Chromosome 3"/>
</dbReference>
<name>A0ABY6S6X3_PODCO</name>
<dbReference type="EMBL" id="LR026966">
    <property type="protein sequence ID" value="VBB76942.1"/>
    <property type="molecule type" value="Genomic_DNA"/>
</dbReference>
<proteinExistence type="predicted"/>
<reference evidence="1" key="1">
    <citation type="submission" date="2018-02" db="EMBL/GenBank/DDBJ databases">
        <authorList>
            <person name="Silar P."/>
        </authorList>
    </citation>
    <scope>NUCLEOTIDE SEQUENCE [LARGE SCALE GENOMIC DNA]</scope>
    <source>
        <strain evidence="1">T</strain>
    </source>
</reference>
<protein>
    <submittedName>
        <fullName evidence="1">Uncharacterized protein</fullName>
    </submittedName>
</protein>
<evidence type="ECO:0000313" key="2">
    <source>
        <dbReference type="Proteomes" id="UP000280685"/>
    </source>
</evidence>